<dbReference type="InterPro" id="IPR013568">
    <property type="entry name" value="SEFIR_dom"/>
</dbReference>
<keyword evidence="6" id="KW-0675">Receptor</keyword>
<evidence type="ECO:0000256" key="7">
    <source>
        <dbReference type="ARBA" id="ARBA00023180"/>
    </source>
</evidence>
<dbReference type="Proteomes" id="UP000887561">
    <property type="component" value="Unplaced"/>
</dbReference>
<proteinExistence type="predicted"/>
<evidence type="ECO:0000256" key="2">
    <source>
        <dbReference type="ARBA" id="ARBA00022692"/>
    </source>
</evidence>
<dbReference type="AlphaFoldDB" id="A0A915M2K2"/>
<evidence type="ECO:0000256" key="6">
    <source>
        <dbReference type="ARBA" id="ARBA00023170"/>
    </source>
</evidence>
<dbReference type="GO" id="GO:0016020">
    <property type="term" value="C:membrane"/>
    <property type="evidence" value="ECO:0007669"/>
    <property type="project" value="UniProtKB-SubCell"/>
</dbReference>
<dbReference type="GO" id="GO:0030368">
    <property type="term" value="F:interleukin-17 receptor activity"/>
    <property type="evidence" value="ECO:0007669"/>
    <property type="project" value="InterPro"/>
</dbReference>
<keyword evidence="10" id="KW-1185">Reference proteome</keyword>
<feature type="compositionally biased region" description="Basic and acidic residues" evidence="8">
    <location>
        <begin position="191"/>
        <end position="210"/>
    </location>
</feature>
<dbReference type="PANTHER" id="PTHR15583:SF20">
    <property type="entry name" value="INTERLEUKIN CYTOKINE RECEPTOR-RELATED PROTEIN 1"/>
    <property type="match status" value="1"/>
</dbReference>
<dbReference type="PROSITE" id="PS51534">
    <property type="entry name" value="SEFIR"/>
    <property type="match status" value="1"/>
</dbReference>
<evidence type="ECO:0000256" key="5">
    <source>
        <dbReference type="ARBA" id="ARBA00023136"/>
    </source>
</evidence>
<dbReference type="WBParaSite" id="scaffold2484_cov230.g4941">
    <property type="protein sequence ID" value="scaffold2484_cov230.g4941"/>
    <property type="gene ID" value="scaffold2484_cov230.g4941"/>
</dbReference>
<keyword evidence="7" id="KW-0325">Glycoprotein</keyword>
<name>A0A915M2K2_MELJA</name>
<feature type="compositionally biased region" description="Polar residues" evidence="8">
    <location>
        <begin position="230"/>
        <end position="240"/>
    </location>
</feature>
<reference evidence="11" key="1">
    <citation type="submission" date="2022-11" db="UniProtKB">
        <authorList>
            <consortium name="WormBaseParasite"/>
        </authorList>
    </citation>
    <scope>IDENTIFICATION</scope>
</reference>
<feature type="region of interest" description="Disordered" evidence="8">
    <location>
        <begin position="191"/>
        <end position="243"/>
    </location>
</feature>
<dbReference type="Gene3D" id="3.40.50.11530">
    <property type="match status" value="1"/>
</dbReference>
<evidence type="ECO:0000313" key="11">
    <source>
        <dbReference type="WBParaSite" id="scaffold2484_cov230.g4941"/>
    </source>
</evidence>
<dbReference type="InterPro" id="IPR039465">
    <property type="entry name" value="IL-17_rcpt-like"/>
</dbReference>
<keyword evidence="3" id="KW-0732">Signal</keyword>
<keyword evidence="2" id="KW-0812">Transmembrane</keyword>
<dbReference type="Pfam" id="PF08357">
    <property type="entry name" value="SEFIR"/>
    <property type="match status" value="1"/>
</dbReference>
<organism evidence="10 11">
    <name type="scientific">Meloidogyne javanica</name>
    <name type="common">Root-knot nematode worm</name>
    <dbReference type="NCBI Taxonomy" id="6303"/>
    <lineage>
        <taxon>Eukaryota</taxon>
        <taxon>Metazoa</taxon>
        <taxon>Ecdysozoa</taxon>
        <taxon>Nematoda</taxon>
        <taxon>Chromadorea</taxon>
        <taxon>Rhabditida</taxon>
        <taxon>Tylenchina</taxon>
        <taxon>Tylenchomorpha</taxon>
        <taxon>Tylenchoidea</taxon>
        <taxon>Meloidogynidae</taxon>
        <taxon>Meloidogyninae</taxon>
        <taxon>Meloidogyne</taxon>
        <taxon>Meloidogyne incognita group</taxon>
    </lineage>
</organism>
<feature type="domain" description="SEFIR" evidence="9">
    <location>
        <begin position="1"/>
        <end position="132"/>
    </location>
</feature>
<evidence type="ECO:0000313" key="10">
    <source>
        <dbReference type="Proteomes" id="UP000887561"/>
    </source>
</evidence>
<evidence type="ECO:0000256" key="4">
    <source>
        <dbReference type="ARBA" id="ARBA00022989"/>
    </source>
</evidence>
<evidence type="ECO:0000256" key="3">
    <source>
        <dbReference type="ARBA" id="ARBA00022729"/>
    </source>
</evidence>
<protein>
    <submittedName>
        <fullName evidence="11">SEFIR domain-containing protein</fullName>
    </submittedName>
</protein>
<keyword evidence="4" id="KW-1133">Transmembrane helix</keyword>
<keyword evidence="5" id="KW-0472">Membrane</keyword>
<evidence type="ECO:0000256" key="1">
    <source>
        <dbReference type="ARBA" id="ARBA00004479"/>
    </source>
</evidence>
<evidence type="ECO:0000256" key="8">
    <source>
        <dbReference type="SAM" id="MobiDB-lite"/>
    </source>
</evidence>
<accession>A0A915M2K2</accession>
<evidence type="ECO:0000259" key="9">
    <source>
        <dbReference type="PROSITE" id="PS51534"/>
    </source>
</evidence>
<dbReference type="PANTHER" id="PTHR15583">
    <property type="entry name" value="INTERLEUKIN-17 RECEPTOR"/>
    <property type="match status" value="1"/>
</dbReference>
<comment type="subcellular location">
    <subcellularLocation>
        <location evidence="1">Membrane</location>
        <topology evidence="1">Single-pass type I membrane protein</topology>
    </subcellularLocation>
</comment>
<sequence length="298" mass="34292">MHEQAVLALAEFLRDRFGINVKLDRWETTQIDSNLTDWLSSSVISADKVLIINSEGAWERYLAKINSHSHWVLERNDRGLLDHLFLAHIDLALQHHSIVSTRFAYSKAEKTLPLLQGRLQYILPDNISPLISALFGQNLRQDERLSSSSLSEYSQFVKLKECVKEMSEFIKQKPNWFALSHSKITTIVDEREEKCEEKGRKEEERIKIGENSEMSEEEEISSEKRKDTVGESSGSSTTAKLDSGIFDWTGNEEEMASNSTKVMSGELHKQTNNWYIVFVKLFPENNNNSYNFPENDIN</sequence>